<dbReference type="GeneID" id="84573602"/>
<gene>
    <name evidence="1" type="ORF">NCTC10254_01542</name>
</gene>
<protein>
    <submittedName>
        <fullName evidence="1">Uncharacterized protein</fullName>
    </submittedName>
</protein>
<evidence type="ECO:0000313" key="2">
    <source>
        <dbReference type="Proteomes" id="UP000249886"/>
    </source>
</evidence>
<dbReference type="AlphaFoldDB" id="A0A6H9XR42"/>
<sequence>MAPNTIILGNNESHTIALGSFIRLKAWIMPDDLSGIKLEVSGDVSYNRSNDAQLYVTDCRGRVEIIVKPASGGEFPPDHSVILMVDQPTAGEHICLEFEEARVDGAAERVLGEITPVDEDFVLVKRYQSGDGGNLPREAMTVVSALRAQGVSHTSTKSLQVVFDATASMNASVAPDDLEIVNNVIRGIAYHLDIDVAGDLQSQLGLYQAEAPSRVGSPTMAINPQVSVAVVTNSPRPYMSTFPVPTLVFVVGNQATPEAWVYQKSYGESQPLHIIVIDDAQKEALQSGNHAAFHHYATVVQAALNASTSVGDNQPANPFGGN</sequence>
<accession>A0A6H9XR42</accession>
<organism evidence="1 2">
    <name type="scientific">Corynebacterium matruchotii</name>
    <dbReference type="NCBI Taxonomy" id="43768"/>
    <lineage>
        <taxon>Bacteria</taxon>
        <taxon>Bacillati</taxon>
        <taxon>Actinomycetota</taxon>
        <taxon>Actinomycetes</taxon>
        <taxon>Mycobacteriales</taxon>
        <taxon>Corynebacteriaceae</taxon>
        <taxon>Corynebacterium</taxon>
    </lineage>
</organism>
<dbReference type="Proteomes" id="UP000249886">
    <property type="component" value="Unassembled WGS sequence"/>
</dbReference>
<reference evidence="1 2" key="1">
    <citation type="submission" date="2018-06" db="EMBL/GenBank/DDBJ databases">
        <authorList>
            <consortium name="Pathogen Informatics"/>
            <person name="Doyle S."/>
        </authorList>
    </citation>
    <scope>NUCLEOTIDE SEQUENCE [LARGE SCALE GENOMIC DNA]</scope>
    <source>
        <strain evidence="1 2">NCTC10254</strain>
    </source>
</reference>
<name>A0A6H9XR42_9CORY</name>
<evidence type="ECO:0000313" key="1">
    <source>
        <dbReference type="EMBL" id="SPW28596.1"/>
    </source>
</evidence>
<comment type="caution">
    <text evidence="1">The sequence shown here is derived from an EMBL/GenBank/DDBJ whole genome shotgun (WGS) entry which is preliminary data.</text>
</comment>
<dbReference type="EMBL" id="UARK01000011">
    <property type="protein sequence ID" value="SPW28596.1"/>
    <property type="molecule type" value="Genomic_DNA"/>
</dbReference>
<proteinExistence type="predicted"/>
<dbReference type="RefSeq" id="WP_005525056.1">
    <property type="nucleotide sequence ID" value="NZ_CP050134.2"/>
</dbReference>